<proteinExistence type="predicted"/>
<evidence type="ECO:0000313" key="3">
    <source>
        <dbReference type="Proteomes" id="UP000593571"/>
    </source>
</evidence>
<protein>
    <submittedName>
        <fullName evidence="2">Uncharacterized protein</fullName>
    </submittedName>
</protein>
<sequence length="127" mass="13726">MRLGRCRGPVGRDSGLHPGEGWGMGYCPSVRSSFPSRRADAMLSVHQPGGRRLPYPFGSLRPRHSQHTGPQVASSGFFTQTADLQTFLKGLQTPDKQHLPPRAPHLLLSSPQLGTSSRSLGSRLGLS</sequence>
<dbReference type="EMBL" id="JACASE010000014">
    <property type="protein sequence ID" value="KAF6410814.1"/>
    <property type="molecule type" value="Genomic_DNA"/>
</dbReference>
<feature type="region of interest" description="Disordered" evidence="1">
    <location>
        <begin position="1"/>
        <end position="22"/>
    </location>
</feature>
<gene>
    <name evidence="2" type="ORF">HJG63_009251</name>
</gene>
<feature type="region of interest" description="Disordered" evidence="1">
    <location>
        <begin position="47"/>
        <end position="74"/>
    </location>
</feature>
<keyword evidence="3" id="KW-1185">Reference proteome</keyword>
<dbReference type="Proteomes" id="UP000593571">
    <property type="component" value="Unassembled WGS sequence"/>
</dbReference>
<name>A0A7J8CIU0_ROUAE</name>
<evidence type="ECO:0000313" key="2">
    <source>
        <dbReference type="EMBL" id="KAF6410814.1"/>
    </source>
</evidence>
<dbReference type="AlphaFoldDB" id="A0A7J8CIU0"/>
<reference evidence="2 3" key="1">
    <citation type="journal article" date="2020" name="Nature">
        <title>Six reference-quality genomes reveal evolution of bat adaptations.</title>
        <authorList>
            <person name="Jebb D."/>
            <person name="Huang Z."/>
            <person name="Pippel M."/>
            <person name="Hughes G.M."/>
            <person name="Lavrichenko K."/>
            <person name="Devanna P."/>
            <person name="Winkler S."/>
            <person name="Jermiin L.S."/>
            <person name="Skirmuntt E.C."/>
            <person name="Katzourakis A."/>
            <person name="Burkitt-Gray L."/>
            <person name="Ray D.A."/>
            <person name="Sullivan K.A.M."/>
            <person name="Roscito J.G."/>
            <person name="Kirilenko B.M."/>
            <person name="Davalos L.M."/>
            <person name="Corthals A.P."/>
            <person name="Power M.L."/>
            <person name="Jones G."/>
            <person name="Ransome R.D."/>
            <person name="Dechmann D.K.N."/>
            <person name="Locatelli A.G."/>
            <person name="Puechmaille S.J."/>
            <person name="Fedrigo O."/>
            <person name="Jarvis E.D."/>
            <person name="Hiller M."/>
            <person name="Vernes S.C."/>
            <person name="Myers E.W."/>
            <person name="Teeling E.C."/>
        </authorList>
    </citation>
    <scope>NUCLEOTIDE SEQUENCE [LARGE SCALE GENOMIC DNA]</scope>
    <source>
        <strain evidence="2">MRouAeg1</strain>
        <tissue evidence="2">Muscle</tissue>
    </source>
</reference>
<evidence type="ECO:0000256" key="1">
    <source>
        <dbReference type="SAM" id="MobiDB-lite"/>
    </source>
</evidence>
<organism evidence="2 3">
    <name type="scientific">Rousettus aegyptiacus</name>
    <name type="common">Egyptian fruit bat</name>
    <name type="synonym">Pteropus aegyptiacus</name>
    <dbReference type="NCBI Taxonomy" id="9407"/>
    <lineage>
        <taxon>Eukaryota</taxon>
        <taxon>Metazoa</taxon>
        <taxon>Chordata</taxon>
        <taxon>Craniata</taxon>
        <taxon>Vertebrata</taxon>
        <taxon>Euteleostomi</taxon>
        <taxon>Mammalia</taxon>
        <taxon>Eutheria</taxon>
        <taxon>Laurasiatheria</taxon>
        <taxon>Chiroptera</taxon>
        <taxon>Yinpterochiroptera</taxon>
        <taxon>Pteropodoidea</taxon>
        <taxon>Pteropodidae</taxon>
        <taxon>Rousettinae</taxon>
        <taxon>Rousettus</taxon>
    </lineage>
</organism>
<comment type="caution">
    <text evidence="2">The sequence shown here is derived from an EMBL/GenBank/DDBJ whole genome shotgun (WGS) entry which is preliminary data.</text>
</comment>
<feature type="region of interest" description="Disordered" evidence="1">
    <location>
        <begin position="92"/>
        <end position="127"/>
    </location>
</feature>
<accession>A0A7J8CIU0</accession>
<feature type="compositionally biased region" description="Low complexity" evidence="1">
    <location>
        <begin position="113"/>
        <end position="127"/>
    </location>
</feature>